<evidence type="ECO:0000256" key="2">
    <source>
        <dbReference type="ARBA" id="ARBA00008034"/>
    </source>
</evidence>
<feature type="transmembrane region" description="Helical" evidence="7">
    <location>
        <begin position="135"/>
        <end position="153"/>
    </location>
</feature>
<sequence>MDTLREPFAYEFFRHGLLAATMIGALCGLMGVYIVLRKMSYIGHGLSHSVFGGAVVSYLLGWNFYLGAGAWGFLSALLINATGRRRGIGADAAIGIITTASFALGVAVISKTRSFSRDFEAALFGNILGVTPQDLWVIGAVGAVVASAVFLGYKQLLFSTFDPELARVYGVATGRVETGFALALAATVVASLNVVGATLIAAAIVIPPTTARLLTDSFGRLLALSVLLGAWCGGVGMLFSFWFDIASGAAIVLLATATFAAVYAATAARQRLRLRQPGSAVPAPAPAAGRALAAAVTSDQERA</sequence>
<organism evidence="8">
    <name type="scientific">uncultured Thermomicrobiales bacterium</name>
    <dbReference type="NCBI Taxonomy" id="1645740"/>
    <lineage>
        <taxon>Bacteria</taxon>
        <taxon>Pseudomonadati</taxon>
        <taxon>Thermomicrobiota</taxon>
        <taxon>Thermomicrobia</taxon>
        <taxon>Thermomicrobiales</taxon>
        <taxon>environmental samples</taxon>
    </lineage>
</organism>
<protein>
    <submittedName>
        <fullName evidence="8">Mn-Zn_transporter_SitD</fullName>
    </submittedName>
</protein>
<evidence type="ECO:0000313" key="8">
    <source>
        <dbReference type="EMBL" id="CAA9545206.1"/>
    </source>
</evidence>
<gene>
    <name evidence="8" type="ORF">AVDCRST_MAG59-1173</name>
</gene>
<feature type="transmembrane region" description="Helical" evidence="7">
    <location>
        <begin position="12"/>
        <end position="36"/>
    </location>
</feature>
<feature type="transmembrane region" description="Helical" evidence="7">
    <location>
        <begin position="218"/>
        <end position="239"/>
    </location>
</feature>
<reference evidence="8" key="1">
    <citation type="submission" date="2020-02" db="EMBL/GenBank/DDBJ databases">
        <authorList>
            <person name="Meier V. D."/>
        </authorList>
    </citation>
    <scope>NUCLEOTIDE SEQUENCE</scope>
    <source>
        <strain evidence="8">AVDCRST_MAG59</strain>
    </source>
</reference>
<feature type="transmembrane region" description="Helical" evidence="7">
    <location>
        <begin position="88"/>
        <end position="109"/>
    </location>
</feature>
<evidence type="ECO:0000256" key="3">
    <source>
        <dbReference type="ARBA" id="ARBA00022692"/>
    </source>
</evidence>
<dbReference type="PANTHER" id="PTHR30477:SF13">
    <property type="entry name" value="IRON TRANSPORT SYSTEM MEMBRANE PROTEIN HI_0360-RELATED"/>
    <property type="match status" value="1"/>
</dbReference>
<dbReference type="EMBL" id="CADCWF010000074">
    <property type="protein sequence ID" value="CAA9545206.1"/>
    <property type="molecule type" value="Genomic_DNA"/>
</dbReference>
<evidence type="ECO:0000256" key="5">
    <source>
        <dbReference type="ARBA" id="ARBA00023136"/>
    </source>
</evidence>
<dbReference type="AlphaFoldDB" id="A0A6J4UAA6"/>
<comment type="subcellular location">
    <subcellularLocation>
        <location evidence="6">Cell membrane</location>
        <topology evidence="6">Multi-pass membrane protein</topology>
    </subcellularLocation>
    <subcellularLocation>
        <location evidence="1">Membrane</location>
        <topology evidence="1">Multi-pass membrane protein</topology>
    </subcellularLocation>
</comment>
<dbReference type="GO" id="GO:0010043">
    <property type="term" value="P:response to zinc ion"/>
    <property type="evidence" value="ECO:0007669"/>
    <property type="project" value="TreeGrafter"/>
</dbReference>
<evidence type="ECO:0000256" key="1">
    <source>
        <dbReference type="ARBA" id="ARBA00004141"/>
    </source>
</evidence>
<comment type="similarity">
    <text evidence="2 6">Belongs to the ABC-3 integral membrane protein family.</text>
</comment>
<dbReference type="InterPro" id="IPR037294">
    <property type="entry name" value="ABC_BtuC-like"/>
</dbReference>
<dbReference type="SUPFAM" id="SSF81345">
    <property type="entry name" value="ABC transporter involved in vitamin B12 uptake, BtuC"/>
    <property type="match status" value="1"/>
</dbReference>
<evidence type="ECO:0000256" key="6">
    <source>
        <dbReference type="RuleBase" id="RU003943"/>
    </source>
</evidence>
<dbReference type="GO" id="GO:0043190">
    <property type="term" value="C:ATP-binding cassette (ABC) transporter complex"/>
    <property type="evidence" value="ECO:0007669"/>
    <property type="project" value="InterPro"/>
</dbReference>
<accession>A0A6J4UAA6</accession>
<keyword evidence="4 7" id="KW-1133">Transmembrane helix</keyword>
<feature type="transmembrane region" description="Helical" evidence="7">
    <location>
        <begin position="48"/>
        <end position="68"/>
    </location>
</feature>
<evidence type="ECO:0000256" key="4">
    <source>
        <dbReference type="ARBA" id="ARBA00022989"/>
    </source>
</evidence>
<dbReference type="GO" id="GO:0055085">
    <property type="term" value="P:transmembrane transport"/>
    <property type="evidence" value="ECO:0007669"/>
    <property type="project" value="InterPro"/>
</dbReference>
<feature type="transmembrane region" description="Helical" evidence="7">
    <location>
        <begin position="245"/>
        <end position="265"/>
    </location>
</feature>
<dbReference type="Gene3D" id="1.10.3470.10">
    <property type="entry name" value="ABC transporter involved in vitamin B12 uptake, BtuC"/>
    <property type="match status" value="1"/>
</dbReference>
<dbReference type="PANTHER" id="PTHR30477">
    <property type="entry name" value="ABC-TRANSPORTER METAL-BINDING PROTEIN"/>
    <property type="match status" value="1"/>
</dbReference>
<dbReference type="CDD" id="cd06550">
    <property type="entry name" value="TM_ABC_iron-siderophores_like"/>
    <property type="match status" value="1"/>
</dbReference>
<name>A0A6J4UAA6_9BACT</name>
<keyword evidence="5 7" id="KW-0472">Membrane</keyword>
<feature type="transmembrane region" description="Helical" evidence="7">
    <location>
        <begin position="180"/>
        <end position="206"/>
    </location>
</feature>
<dbReference type="InterPro" id="IPR001626">
    <property type="entry name" value="ABC_TroCD"/>
</dbReference>
<keyword evidence="6" id="KW-0813">Transport</keyword>
<dbReference type="Pfam" id="PF00950">
    <property type="entry name" value="ABC-3"/>
    <property type="match status" value="1"/>
</dbReference>
<evidence type="ECO:0000256" key="7">
    <source>
        <dbReference type="SAM" id="Phobius"/>
    </source>
</evidence>
<keyword evidence="3 6" id="KW-0812">Transmembrane</keyword>
<proteinExistence type="inferred from homology"/>